<dbReference type="PaxDb" id="3218-PP1S152_15V6.1"/>
<name>A9T1P4_PHYPA</name>
<dbReference type="Gramene" id="Pp3c20_1440V3.3">
    <property type="protein sequence ID" value="PAC:32947328.CDS.1"/>
    <property type="gene ID" value="Pp3c20_1440"/>
</dbReference>
<evidence type="ECO:0000313" key="2">
    <source>
        <dbReference type="EMBL" id="PNR32603.1"/>
    </source>
</evidence>
<protein>
    <recommendedName>
        <fullName evidence="5">VQ domain-containing protein</fullName>
    </recommendedName>
</protein>
<gene>
    <name evidence="2" type="ORF">PHYPA_024545</name>
</gene>
<keyword evidence="4" id="KW-1185">Reference proteome</keyword>
<dbReference type="EnsemblPlants" id="Pp3c20_1440V3.2">
    <property type="protein sequence ID" value="PAC:32947327.CDS.1"/>
    <property type="gene ID" value="Pp3c20_1440"/>
</dbReference>
<dbReference type="EMBL" id="ABEU02000020">
    <property type="protein sequence ID" value="PNR32603.1"/>
    <property type="molecule type" value="Genomic_DNA"/>
</dbReference>
<reference evidence="3" key="3">
    <citation type="submission" date="2020-12" db="UniProtKB">
        <authorList>
            <consortium name="EnsemblPlants"/>
        </authorList>
    </citation>
    <scope>IDENTIFICATION</scope>
</reference>
<dbReference type="HOGENOM" id="CLU_1055213_0_0_1"/>
<reference evidence="2 4" key="2">
    <citation type="journal article" date="2018" name="Plant J.">
        <title>The Physcomitrella patens chromosome-scale assembly reveals moss genome structure and evolution.</title>
        <authorList>
            <person name="Lang D."/>
            <person name="Ullrich K.K."/>
            <person name="Murat F."/>
            <person name="Fuchs J."/>
            <person name="Jenkins J."/>
            <person name="Haas F.B."/>
            <person name="Piednoel M."/>
            <person name="Gundlach H."/>
            <person name="Van Bel M."/>
            <person name="Meyberg R."/>
            <person name="Vives C."/>
            <person name="Morata J."/>
            <person name="Symeonidi A."/>
            <person name="Hiss M."/>
            <person name="Muchero W."/>
            <person name="Kamisugi Y."/>
            <person name="Saleh O."/>
            <person name="Blanc G."/>
            <person name="Decker E.L."/>
            <person name="van Gessel N."/>
            <person name="Grimwood J."/>
            <person name="Hayes R.D."/>
            <person name="Graham S.W."/>
            <person name="Gunter L.E."/>
            <person name="McDaniel S.F."/>
            <person name="Hoernstein S.N.W."/>
            <person name="Larsson A."/>
            <person name="Li F.W."/>
            <person name="Perroud P.F."/>
            <person name="Phillips J."/>
            <person name="Ranjan P."/>
            <person name="Rokshar D.S."/>
            <person name="Rothfels C.J."/>
            <person name="Schneider L."/>
            <person name="Shu S."/>
            <person name="Stevenson D.W."/>
            <person name="Thummler F."/>
            <person name="Tillich M."/>
            <person name="Villarreal Aguilar J.C."/>
            <person name="Widiez T."/>
            <person name="Wong G.K."/>
            <person name="Wymore A."/>
            <person name="Zhang Y."/>
            <person name="Zimmer A.D."/>
            <person name="Quatrano R.S."/>
            <person name="Mayer K.F.X."/>
            <person name="Goodstein D."/>
            <person name="Casacuberta J.M."/>
            <person name="Vandepoele K."/>
            <person name="Reski R."/>
            <person name="Cuming A.C."/>
            <person name="Tuskan G.A."/>
            <person name="Maumus F."/>
            <person name="Salse J."/>
            <person name="Schmutz J."/>
            <person name="Rensing S.A."/>
        </authorList>
    </citation>
    <scope>NUCLEOTIDE SEQUENCE [LARGE SCALE GENOMIC DNA]</scope>
    <source>
        <strain evidence="3 4">cv. Gransden 2004</strain>
    </source>
</reference>
<reference evidence="2 4" key="1">
    <citation type="journal article" date="2008" name="Science">
        <title>The Physcomitrella genome reveals evolutionary insights into the conquest of land by plants.</title>
        <authorList>
            <person name="Rensing S."/>
            <person name="Lang D."/>
            <person name="Zimmer A."/>
            <person name="Terry A."/>
            <person name="Salamov A."/>
            <person name="Shapiro H."/>
            <person name="Nishiyama T."/>
            <person name="Perroud P.-F."/>
            <person name="Lindquist E."/>
            <person name="Kamisugi Y."/>
            <person name="Tanahashi T."/>
            <person name="Sakakibara K."/>
            <person name="Fujita T."/>
            <person name="Oishi K."/>
            <person name="Shin-I T."/>
            <person name="Kuroki Y."/>
            <person name="Toyoda A."/>
            <person name="Suzuki Y."/>
            <person name="Hashimoto A."/>
            <person name="Yamaguchi K."/>
            <person name="Sugano A."/>
            <person name="Kohara Y."/>
            <person name="Fujiyama A."/>
            <person name="Anterola A."/>
            <person name="Aoki S."/>
            <person name="Ashton N."/>
            <person name="Barbazuk W.B."/>
            <person name="Barker E."/>
            <person name="Bennetzen J."/>
            <person name="Bezanilla M."/>
            <person name="Blankenship R."/>
            <person name="Cho S.H."/>
            <person name="Dutcher S."/>
            <person name="Estelle M."/>
            <person name="Fawcett J.A."/>
            <person name="Gundlach H."/>
            <person name="Hanada K."/>
            <person name="Heyl A."/>
            <person name="Hicks K.A."/>
            <person name="Hugh J."/>
            <person name="Lohr M."/>
            <person name="Mayer K."/>
            <person name="Melkozernov A."/>
            <person name="Murata T."/>
            <person name="Nelson D."/>
            <person name="Pils B."/>
            <person name="Prigge M."/>
            <person name="Reiss B."/>
            <person name="Renner T."/>
            <person name="Rombauts S."/>
            <person name="Rushton P."/>
            <person name="Sanderfoot A."/>
            <person name="Schween G."/>
            <person name="Shiu S.-H."/>
            <person name="Stueber K."/>
            <person name="Theodoulou F.L."/>
            <person name="Tu H."/>
            <person name="Van de Peer Y."/>
            <person name="Verrier P.J."/>
            <person name="Waters E."/>
            <person name="Wood A."/>
            <person name="Yang L."/>
            <person name="Cove D."/>
            <person name="Cuming A."/>
            <person name="Hasebe M."/>
            <person name="Lucas S."/>
            <person name="Mishler D.B."/>
            <person name="Reski R."/>
            <person name="Grigoriev I."/>
            <person name="Quatrano R.S."/>
            <person name="Boore J.L."/>
        </authorList>
    </citation>
    <scope>NUCLEOTIDE SEQUENCE [LARGE SCALE GENOMIC DNA]</scope>
    <source>
        <strain evidence="3 4">cv. Gransden 2004</strain>
    </source>
</reference>
<dbReference type="Proteomes" id="UP000006727">
    <property type="component" value="Chromosome 20"/>
</dbReference>
<evidence type="ECO:0000313" key="3">
    <source>
        <dbReference type="EnsemblPlants" id="PAC:32947326.CDS.1"/>
    </source>
</evidence>
<dbReference type="InParanoid" id="A9T1P4"/>
<dbReference type="EnsemblPlants" id="Pp3c20_1440V3.3">
    <property type="protein sequence ID" value="PAC:32947328.CDS.1"/>
    <property type="gene ID" value="Pp3c20_1440"/>
</dbReference>
<evidence type="ECO:0000256" key="1">
    <source>
        <dbReference type="SAM" id="MobiDB-lite"/>
    </source>
</evidence>
<dbReference type="EnsemblPlants" id="Pp3c20_1440V3.1">
    <property type="protein sequence ID" value="PAC:32947326.CDS.1"/>
    <property type="gene ID" value="Pp3c20_1440"/>
</dbReference>
<dbReference type="Gramene" id="Pp3c20_1440V3.2">
    <property type="protein sequence ID" value="PAC:32947327.CDS.1"/>
    <property type="gene ID" value="Pp3c20_1440"/>
</dbReference>
<evidence type="ECO:0000313" key="4">
    <source>
        <dbReference type="Proteomes" id="UP000006727"/>
    </source>
</evidence>
<dbReference type="Gramene" id="Pp3c20_1440V3.1">
    <property type="protein sequence ID" value="PAC:32947326.CDS.1"/>
    <property type="gene ID" value="Pp3c20_1440"/>
</dbReference>
<organism evidence="2">
    <name type="scientific">Physcomitrium patens</name>
    <name type="common">Spreading-leaved earth moss</name>
    <name type="synonym">Physcomitrella patens</name>
    <dbReference type="NCBI Taxonomy" id="3218"/>
    <lineage>
        <taxon>Eukaryota</taxon>
        <taxon>Viridiplantae</taxon>
        <taxon>Streptophyta</taxon>
        <taxon>Embryophyta</taxon>
        <taxon>Bryophyta</taxon>
        <taxon>Bryophytina</taxon>
        <taxon>Bryopsida</taxon>
        <taxon>Funariidae</taxon>
        <taxon>Funariales</taxon>
        <taxon>Funariaceae</taxon>
        <taxon>Physcomitrium</taxon>
    </lineage>
</organism>
<evidence type="ECO:0008006" key="5">
    <source>
        <dbReference type="Google" id="ProtNLM"/>
    </source>
</evidence>
<proteinExistence type="predicted"/>
<dbReference type="AlphaFoldDB" id="A9T1P4"/>
<sequence>MASFNSDQERISVPKLHHGSDTNSSAPGHVASKVIYKRRRVSSQMPITILETSSQEFRGAVQKLTGFHRATITPPRKTSELKIPSCGEETHLRHVDYDGDDGDSVVDPQEQNLPHSMLSGQTSELLDVEFFKQYSRSNRNLRRLNNHDNCGKFDTSAPIARGAWFPPFPNSHESMKAAYPPPLVSNGLLVGHPSRTTRPPLWDEIDTDFLSSLAELQDPSLPPNPYLIALEQHLLAKMAKRMRFAASNSVDHRHPIDEGLT</sequence>
<accession>A9T1P4</accession>
<feature type="region of interest" description="Disordered" evidence="1">
    <location>
        <begin position="1"/>
        <end position="31"/>
    </location>
</feature>